<evidence type="ECO:0000256" key="1">
    <source>
        <dbReference type="ARBA" id="ARBA00012386"/>
    </source>
</evidence>
<comment type="catalytic activity">
    <reaction evidence="6">
        <text>a uridine in tRNA + S-adenosyl-L-methionine = a 3-[(3S)-3-amino-3-carboxypropyl]uridine in tRNA + S-methyl-5'-thioadenosine + H(+)</text>
        <dbReference type="Rhea" id="RHEA:62432"/>
        <dbReference type="Rhea" id="RHEA-COMP:13339"/>
        <dbReference type="Rhea" id="RHEA-COMP:16092"/>
        <dbReference type="ChEBI" id="CHEBI:15378"/>
        <dbReference type="ChEBI" id="CHEBI:17509"/>
        <dbReference type="ChEBI" id="CHEBI:59789"/>
        <dbReference type="ChEBI" id="CHEBI:65315"/>
        <dbReference type="ChEBI" id="CHEBI:82930"/>
        <dbReference type="EC" id="2.5.1.25"/>
    </reaction>
</comment>
<organism evidence="9 10">
    <name type="scientific">Cymbomonas tetramitiformis</name>
    <dbReference type="NCBI Taxonomy" id="36881"/>
    <lineage>
        <taxon>Eukaryota</taxon>
        <taxon>Viridiplantae</taxon>
        <taxon>Chlorophyta</taxon>
        <taxon>Pyramimonadophyceae</taxon>
        <taxon>Pyramimonadales</taxon>
        <taxon>Pyramimonadaceae</taxon>
        <taxon>Cymbomonas</taxon>
    </lineage>
</organism>
<evidence type="ECO:0000256" key="6">
    <source>
        <dbReference type="ARBA" id="ARBA00048718"/>
    </source>
</evidence>
<dbReference type="Pfam" id="PF03942">
    <property type="entry name" value="DTW"/>
    <property type="match status" value="1"/>
</dbReference>
<evidence type="ECO:0000256" key="3">
    <source>
        <dbReference type="ARBA" id="ARBA00022691"/>
    </source>
</evidence>
<dbReference type="InterPro" id="IPR005636">
    <property type="entry name" value="DTW"/>
</dbReference>
<dbReference type="InterPro" id="IPR039262">
    <property type="entry name" value="DTWD2/TAPT"/>
</dbReference>
<proteinExistence type="inferred from homology"/>
<dbReference type="Proteomes" id="UP001190700">
    <property type="component" value="Unassembled WGS sequence"/>
</dbReference>
<keyword evidence="4" id="KW-0819">tRNA processing</keyword>
<comment type="similarity">
    <text evidence="5">Belongs to the TDD superfamily. DTWD2 family.</text>
</comment>
<name>A0AAE0C8Q1_9CHLO</name>
<feature type="domain" description="DTW" evidence="8">
    <location>
        <begin position="114"/>
        <end position="285"/>
    </location>
</feature>
<comment type="caution">
    <text evidence="9">The sequence shown here is derived from an EMBL/GenBank/DDBJ whole genome shotgun (WGS) entry which is preliminary data.</text>
</comment>
<evidence type="ECO:0000313" key="10">
    <source>
        <dbReference type="Proteomes" id="UP001190700"/>
    </source>
</evidence>
<keyword evidence="2" id="KW-0808">Transferase</keyword>
<accession>A0AAE0C8Q1</accession>
<keyword evidence="10" id="KW-1185">Reference proteome</keyword>
<dbReference type="EC" id="2.5.1.25" evidence="1"/>
<dbReference type="PANTHER" id="PTHR21392">
    <property type="entry name" value="TRNA-URIDINE AMINOCARBOXYPROPYLTRANSFERASE 2"/>
    <property type="match status" value="1"/>
</dbReference>
<dbReference type="SMART" id="SM01144">
    <property type="entry name" value="DTW"/>
    <property type="match status" value="1"/>
</dbReference>
<keyword evidence="3" id="KW-0949">S-adenosyl-L-methionine</keyword>
<dbReference type="GO" id="GO:0008033">
    <property type="term" value="P:tRNA processing"/>
    <property type="evidence" value="ECO:0007669"/>
    <property type="project" value="UniProtKB-KW"/>
</dbReference>
<evidence type="ECO:0000256" key="7">
    <source>
        <dbReference type="SAM" id="MobiDB-lite"/>
    </source>
</evidence>
<reference evidence="9 10" key="1">
    <citation type="journal article" date="2015" name="Genome Biol. Evol.">
        <title>Comparative Genomics of a Bacterivorous Green Alga Reveals Evolutionary Causalities and Consequences of Phago-Mixotrophic Mode of Nutrition.</title>
        <authorList>
            <person name="Burns J.A."/>
            <person name="Paasch A."/>
            <person name="Narechania A."/>
            <person name="Kim E."/>
        </authorList>
    </citation>
    <scope>NUCLEOTIDE SEQUENCE [LARGE SCALE GENOMIC DNA]</scope>
    <source>
        <strain evidence="9 10">PLY_AMNH</strain>
    </source>
</reference>
<evidence type="ECO:0000256" key="2">
    <source>
        <dbReference type="ARBA" id="ARBA00022679"/>
    </source>
</evidence>
<sequence length="285" mass="31525">MKICVLPNGEFTTHRKLVPRSSLRARSSRVIRAATCSDCSPKMSKAASDGQVYKSAPASPEIQRLSIEVDRVLTTSPSGAPTTREGWDIRAYPPKQRATVQTARKLARKLSYLHGGTCERCWLQARHKGPQCICQQVLPLPFRHRLWIYTHHDEVLLAADTCKLLLAAYPGKARLIVGDLPKHEEELFQVLQRRGNKAFVLFPAENASSFAKLAGLSSAADGSSEIGVTSHPLSSTRETEDEVPEEWDIVVLDGTWEQARRLNSRLPASARALTLCPSPRFAHPG</sequence>
<evidence type="ECO:0000256" key="5">
    <source>
        <dbReference type="ARBA" id="ARBA00034489"/>
    </source>
</evidence>
<protein>
    <recommendedName>
        <fullName evidence="1">tRNA-uridine aminocarboxypropyltransferase</fullName>
        <ecNumber evidence="1">2.5.1.25</ecNumber>
    </recommendedName>
</protein>
<evidence type="ECO:0000256" key="4">
    <source>
        <dbReference type="ARBA" id="ARBA00022694"/>
    </source>
</evidence>
<gene>
    <name evidence="9" type="ORF">CYMTET_40108</name>
</gene>
<dbReference type="AlphaFoldDB" id="A0AAE0C8Q1"/>
<evidence type="ECO:0000259" key="8">
    <source>
        <dbReference type="SMART" id="SM01144"/>
    </source>
</evidence>
<dbReference type="EMBL" id="LGRX02026665">
    <property type="protein sequence ID" value="KAK3250516.1"/>
    <property type="molecule type" value="Genomic_DNA"/>
</dbReference>
<evidence type="ECO:0000313" key="9">
    <source>
        <dbReference type="EMBL" id="KAK3250516.1"/>
    </source>
</evidence>
<dbReference type="GO" id="GO:0016432">
    <property type="term" value="F:tRNA-uridine aminocarboxypropyltransferase activity"/>
    <property type="evidence" value="ECO:0007669"/>
    <property type="project" value="UniProtKB-EC"/>
</dbReference>
<dbReference type="PANTHER" id="PTHR21392:SF0">
    <property type="entry name" value="TRNA-URIDINE AMINOCARBOXYPROPYLTRANSFERASE 2"/>
    <property type="match status" value="1"/>
</dbReference>
<feature type="region of interest" description="Disordered" evidence="7">
    <location>
        <begin position="221"/>
        <end position="241"/>
    </location>
</feature>